<gene>
    <name evidence="2" type="ORF">PG986_012691</name>
</gene>
<feature type="compositionally biased region" description="Polar residues" evidence="1">
    <location>
        <begin position="42"/>
        <end position="53"/>
    </location>
</feature>
<dbReference type="EMBL" id="JAQQWE010000008">
    <property type="protein sequence ID" value="KAK7943578.1"/>
    <property type="molecule type" value="Genomic_DNA"/>
</dbReference>
<feature type="compositionally biased region" description="Acidic residues" evidence="1">
    <location>
        <begin position="54"/>
        <end position="65"/>
    </location>
</feature>
<dbReference type="Gene3D" id="3.80.10.10">
    <property type="entry name" value="Ribonuclease Inhibitor"/>
    <property type="match status" value="1"/>
</dbReference>
<evidence type="ECO:0000313" key="3">
    <source>
        <dbReference type="Proteomes" id="UP001391051"/>
    </source>
</evidence>
<feature type="region of interest" description="Disordered" evidence="1">
    <location>
        <begin position="1"/>
        <end position="79"/>
    </location>
</feature>
<dbReference type="GeneID" id="92081975"/>
<evidence type="ECO:0000256" key="1">
    <source>
        <dbReference type="SAM" id="MobiDB-lite"/>
    </source>
</evidence>
<accession>A0ABR1Q0P7</accession>
<comment type="caution">
    <text evidence="2">The sequence shown here is derived from an EMBL/GenBank/DDBJ whole genome shotgun (WGS) entry which is preliminary data.</text>
</comment>
<name>A0ABR1Q0P7_9PEZI</name>
<keyword evidence="3" id="KW-1185">Reference proteome</keyword>
<proteinExistence type="predicted"/>
<dbReference type="InterPro" id="IPR032675">
    <property type="entry name" value="LRR_dom_sf"/>
</dbReference>
<dbReference type="Proteomes" id="UP001391051">
    <property type="component" value="Unassembled WGS sequence"/>
</dbReference>
<feature type="compositionally biased region" description="Basic residues" evidence="1">
    <location>
        <begin position="16"/>
        <end position="27"/>
    </location>
</feature>
<protein>
    <submittedName>
        <fullName evidence="2">Uncharacterized protein</fullName>
    </submittedName>
</protein>
<reference evidence="2 3" key="1">
    <citation type="submission" date="2023-01" db="EMBL/GenBank/DDBJ databases">
        <title>Analysis of 21 Apiospora genomes using comparative genomics revels a genus with tremendous synthesis potential of carbohydrate active enzymes and secondary metabolites.</title>
        <authorList>
            <person name="Sorensen T."/>
        </authorList>
    </citation>
    <scope>NUCLEOTIDE SEQUENCE [LARGE SCALE GENOMIC DNA]</scope>
    <source>
        <strain evidence="2 3">CBS 24483</strain>
    </source>
</reference>
<sequence length="351" mass="38930">MAKRVRGPRNAPAAAGKRHTTNPHLKRPANCISTDVDDGDSAGNQANTTTQYQPDDDADSDDTTDDGWYNAYDDTSGEDEEEVEQYFDNLLELVSEKDYIPECVVGYGESSLCDELHPRFQNTSQLYFKDAEDWGKNWETAKRRAGKKKVWFGPGFRIQERSPSPPLTSARTIVSIQCGDTLAGYGRGLSDSGLLAVAKALSGLQNAELESCTRITDRGLLALLRRCPDVRSVGVTGHDRGLGRITDQTVSSLTSDEKLGPRLRHLRLVDQRRGSKRARELLSYTRPRLEFVEGYGAGMVAYRSRSRGRGITRWKGGRDGRRRVRLVWWVMVVVSVGFPSSPRTKGTGSGV</sequence>
<organism evidence="2 3">
    <name type="scientific">Apiospora aurea</name>
    <dbReference type="NCBI Taxonomy" id="335848"/>
    <lineage>
        <taxon>Eukaryota</taxon>
        <taxon>Fungi</taxon>
        <taxon>Dikarya</taxon>
        <taxon>Ascomycota</taxon>
        <taxon>Pezizomycotina</taxon>
        <taxon>Sordariomycetes</taxon>
        <taxon>Xylariomycetidae</taxon>
        <taxon>Amphisphaeriales</taxon>
        <taxon>Apiosporaceae</taxon>
        <taxon>Apiospora</taxon>
    </lineage>
</organism>
<dbReference type="RefSeq" id="XP_066695609.1">
    <property type="nucleotide sequence ID" value="XM_066848913.1"/>
</dbReference>
<evidence type="ECO:0000313" key="2">
    <source>
        <dbReference type="EMBL" id="KAK7943578.1"/>
    </source>
</evidence>